<comment type="similarity">
    <text evidence="2 9">Belongs to the chondroitin N-acetylgalactosaminyltransferase family.</text>
</comment>
<evidence type="ECO:0000313" key="10">
    <source>
        <dbReference type="EMBL" id="EDO45260.1"/>
    </source>
</evidence>
<protein>
    <recommendedName>
        <fullName evidence="9">Hexosyltransferase</fullName>
        <ecNumber evidence="9">2.4.1.-</ecNumber>
    </recommendedName>
</protein>
<evidence type="ECO:0000256" key="9">
    <source>
        <dbReference type="RuleBase" id="RU364016"/>
    </source>
</evidence>
<proteinExistence type="inferred from homology"/>
<dbReference type="GO" id="GO:0008376">
    <property type="term" value="F:acetylgalactosaminyltransferase activity"/>
    <property type="evidence" value="ECO:0007669"/>
    <property type="project" value="InterPro"/>
</dbReference>
<evidence type="ECO:0000256" key="4">
    <source>
        <dbReference type="ARBA" id="ARBA00022692"/>
    </source>
</evidence>
<gene>
    <name evidence="10" type="ORF">NEMVEDRAFT_v1g201892</name>
</gene>
<sequence>MSKQEFSYFFFLIRKYKCRRLYSLERFPLDHAQGALYLLEIDLEVDGLDYTERVVDYIHAPNDSALCYPHSLTWRRDVTVNLILVLKHQTKFLKLFIDKLGAIYERTLEVDMHVVFVDMSSSGLGVASLVQETSLDRYSVIDVSRNEEWSRGFDAGVGLAKGNDPIILTYDVAYDIPESIFEDTRKHCIRGRMVFAPVPYQLGCGVHQFNRKPSGYWHHQSYDVIGIYKSDLERVRASAHAYSKTSLLDKIASMGLYTSRMRYSGLYKHNAQ</sequence>
<dbReference type="Proteomes" id="UP000001593">
    <property type="component" value="Unassembled WGS sequence"/>
</dbReference>
<keyword evidence="5 9" id="KW-0735">Signal-anchor</keyword>
<accession>A7RTG2</accession>
<keyword evidence="6" id="KW-1133">Transmembrane helix</keyword>
<evidence type="ECO:0000256" key="6">
    <source>
        <dbReference type="ARBA" id="ARBA00022989"/>
    </source>
</evidence>
<keyword evidence="7 9" id="KW-0333">Golgi apparatus</keyword>
<evidence type="ECO:0000256" key="1">
    <source>
        <dbReference type="ARBA" id="ARBA00004447"/>
    </source>
</evidence>
<comment type="subcellular location">
    <subcellularLocation>
        <location evidence="1 9">Golgi apparatus</location>
        <location evidence="1 9">Golgi stack membrane</location>
        <topology evidence="1 9">Single-pass type II membrane protein</topology>
    </subcellularLocation>
</comment>
<dbReference type="PhylomeDB" id="A7RTG2"/>
<evidence type="ECO:0000256" key="3">
    <source>
        <dbReference type="ARBA" id="ARBA00022679"/>
    </source>
</evidence>
<dbReference type="PANTHER" id="PTHR12369">
    <property type="entry name" value="CHONDROITIN SYNTHASE"/>
    <property type="match status" value="1"/>
</dbReference>
<keyword evidence="8" id="KW-0472">Membrane</keyword>
<dbReference type="Pfam" id="PF05679">
    <property type="entry name" value="CHGN"/>
    <property type="match status" value="1"/>
</dbReference>
<dbReference type="EMBL" id="DS469537">
    <property type="protein sequence ID" value="EDO45260.1"/>
    <property type="molecule type" value="Genomic_DNA"/>
</dbReference>
<evidence type="ECO:0000256" key="5">
    <source>
        <dbReference type="ARBA" id="ARBA00022968"/>
    </source>
</evidence>
<keyword evidence="4" id="KW-0812">Transmembrane</keyword>
<evidence type="ECO:0000313" key="11">
    <source>
        <dbReference type="Proteomes" id="UP000001593"/>
    </source>
</evidence>
<dbReference type="AlphaFoldDB" id="A7RTG2"/>
<evidence type="ECO:0000256" key="7">
    <source>
        <dbReference type="ARBA" id="ARBA00023034"/>
    </source>
</evidence>
<organism evidence="10 11">
    <name type="scientific">Nematostella vectensis</name>
    <name type="common">Starlet sea anemone</name>
    <dbReference type="NCBI Taxonomy" id="45351"/>
    <lineage>
        <taxon>Eukaryota</taxon>
        <taxon>Metazoa</taxon>
        <taxon>Cnidaria</taxon>
        <taxon>Anthozoa</taxon>
        <taxon>Hexacorallia</taxon>
        <taxon>Actiniaria</taxon>
        <taxon>Edwardsiidae</taxon>
        <taxon>Nematostella</taxon>
    </lineage>
</organism>
<dbReference type="HOGENOM" id="CLU_1024156_0_0_1"/>
<dbReference type="PANTHER" id="PTHR12369:SF5">
    <property type="entry name" value="HEXOSYLTRANSFERASE"/>
    <property type="match status" value="1"/>
</dbReference>
<dbReference type="InterPro" id="IPR008428">
    <property type="entry name" value="Chond_GalNAc"/>
</dbReference>
<dbReference type="eggNOG" id="KOG3588">
    <property type="taxonomic scope" value="Eukaryota"/>
</dbReference>
<reference evidence="10 11" key="1">
    <citation type="journal article" date="2007" name="Science">
        <title>Sea anemone genome reveals ancestral eumetazoan gene repertoire and genomic organization.</title>
        <authorList>
            <person name="Putnam N.H."/>
            <person name="Srivastava M."/>
            <person name="Hellsten U."/>
            <person name="Dirks B."/>
            <person name="Chapman J."/>
            <person name="Salamov A."/>
            <person name="Terry A."/>
            <person name="Shapiro H."/>
            <person name="Lindquist E."/>
            <person name="Kapitonov V.V."/>
            <person name="Jurka J."/>
            <person name="Genikhovich G."/>
            <person name="Grigoriev I.V."/>
            <person name="Lucas S.M."/>
            <person name="Steele R.E."/>
            <person name="Finnerty J.R."/>
            <person name="Technau U."/>
            <person name="Martindale M.Q."/>
            <person name="Rokhsar D.S."/>
        </authorList>
    </citation>
    <scope>NUCLEOTIDE SEQUENCE [LARGE SCALE GENOMIC DNA]</scope>
    <source>
        <strain evidence="11">CH2 X CH6</strain>
    </source>
</reference>
<dbReference type="GO" id="GO:0032580">
    <property type="term" value="C:Golgi cisterna membrane"/>
    <property type="evidence" value="ECO:0007669"/>
    <property type="project" value="UniProtKB-SubCell"/>
</dbReference>
<dbReference type="STRING" id="45351.A7RTG2"/>
<keyword evidence="11" id="KW-1185">Reference proteome</keyword>
<name>A7RTG2_NEMVE</name>
<dbReference type="InterPro" id="IPR051227">
    <property type="entry name" value="CS_glycosyltransferase"/>
</dbReference>
<evidence type="ECO:0000256" key="2">
    <source>
        <dbReference type="ARBA" id="ARBA00009239"/>
    </source>
</evidence>
<evidence type="ECO:0000256" key="8">
    <source>
        <dbReference type="ARBA" id="ARBA00023136"/>
    </source>
</evidence>
<dbReference type="EC" id="2.4.1.-" evidence="9"/>
<keyword evidence="3 9" id="KW-0808">Transferase</keyword>
<dbReference type="InParanoid" id="A7RTG2"/>